<organism evidence="3">
    <name type="scientific">Heterosigma akashiwo</name>
    <name type="common">Chromophytic alga</name>
    <name type="synonym">Heterosigma carterae</name>
    <dbReference type="NCBI Taxonomy" id="2829"/>
    <lineage>
        <taxon>Eukaryota</taxon>
        <taxon>Sar</taxon>
        <taxon>Stramenopiles</taxon>
        <taxon>Ochrophyta</taxon>
        <taxon>Raphidophyceae</taxon>
        <taxon>Chattonellales</taxon>
        <taxon>Chattonellaceae</taxon>
        <taxon>Heterosigma</taxon>
    </lineage>
</organism>
<feature type="transmembrane region" description="Helical" evidence="1">
    <location>
        <begin position="50"/>
        <end position="73"/>
    </location>
</feature>
<name>A0A6S9E5Q9_HETAK</name>
<dbReference type="PANTHER" id="PTHR33802:SF1">
    <property type="entry name" value="XK-RELATED PROTEIN"/>
    <property type="match status" value="1"/>
</dbReference>
<keyword evidence="1" id="KW-0472">Membrane</keyword>
<feature type="transmembrane region" description="Helical" evidence="1">
    <location>
        <begin position="108"/>
        <end position="127"/>
    </location>
</feature>
<sequence>MCSPLRFFNLAAFLLNLLCTFGISYMGEFGVGHTNVEISAQYPTILTPPWFAFPVAWVLIFTFEAFFVLWQMCQSERNPYVRHGISWWFVIACLAQAAWNFTFAKEHMITSLILLVIVTKALHIAMWRLTVVSDKPGTPGTGCCGAMWLWVPFGAHAAWTGWLFAINLMEVLTQLGLSAPVQLAAALGLLAWLWAVNAAMVVLSRNFWYGLTSCWAFFCIAHDQAYAASLLGPDVAAALRLLALGMAAAMGLATLLGATCLRALYKFLIELLIGDPMEGLPSYYMRSGENSYVNPTGGVAATSGGRTGANYFAVAN</sequence>
<dbReference type="AlphaFoldDB" id="A0A6S9E5Q9"/>
<proteinExistence type="predicted"/>
<keyword evidence="2" id="KW-0732">Signal</keyword>
<dbReference type="PANTHER" id="PTHR33802">
    <property type="entry name" value="SI:CH211-161H7.5-RELATED"/>
    <property type="match status" value="1"/>
</dbReference>
<feature type="transmembrane region" description="Helical" evidence="1">
    <location>
        <begin position="239"/>
        <end position="261"/>
    </location>
</feature>
<reference evidence="3" key="1">
    <citation type="submission" date="2021-01" db="EMBL/GenBank/DDBJ databases">
        <authorList>
            <person name="Corre E."/>
            <person name="Pelletier E."/>
            <person name="Niang G."/>
            <person name="Scheremetjew M."/>
            <person name="Finn R."/>
            <person name="Kale V."/>
            <person name="Holt S."/>
            <person name="Cochrane G."/>
            <person name="Meng A."/>
            <person name="Brown T."/>
            <person name="Cohen L."/>
        </authorList>
    </citation>
    <scope>NUCLEOTIDE SEQUENCE</scope>
    <source>
        <strain evidence="3">CCMP3107</strain>
    </source>
</reference>
<gene>
    <name evidence="3" type="ORF">HAKA00212_LOCUS3774</name>
</gene>
<feature type="signal peptide" evidence="2">
    <location>
        <begin position="1"/>
        <end position="22"/>
    </location>
</feature>
<evidence type="ECO:0000256" key="1">
    <source>
        <dbReference type="SAM" id="Phobius"/>
    </source>
</evidence>
<dbReference type="EMBL" id="HBIU01009255">
    <property type="protein sequence ID" value="CAE0625106.1"/>
    <property type="molecule type" value="Transcribed_RNA"/>
</dbReference>
<feature type="chain" id="PRO_5030159543" description="Glycerophosphocholine acyltransferase 1" evidence="2">
    <location>
        <begin position="23"/>
        <end position="316"/>
    </location>
</feature>
<evidence type="ECO:0008006" key="4">
    <source>
        <dbReference type="Google" id="ProtNLM"/>
    </source>
</evidence>
<feature type="transmembrane region" description="Helical" evidence="1">
    <location>
        <begin position="85"/>
        <end position="102"/>
    </location>
</feature>
<feature type="transmembrane region" description="Helical" evidence="1">
    <location>
        <begin position="207"/>
        <end position="227"/>
    </location>
</feature>
<accession>A0A6S9E5Q9</accession>
<keyword evidence="1" id="KW-0812">Transmembrane</keyword>
<protein>
    <recommendedName>
        <fullName evidence="4">Glycerophosphocholine acyltransferase 1</fullName>
    </recommendedName>
</protein>
<keyword evidence="1" id="KW-1133">Transmembrane helix</keyword>
<evidence type="ECO:0000256" key="2">
    <source>
        <dbReference type="SAM" id="SignalP"/>
    </source>
</evidence>
<evidence type="ECO:0000313" key="3">
    <source>
        <dbReference type="EMBL" id="CAE0625106.1"/>
    </source>
</evidence>
<feature type="transmembrane region" description="Helical" evidence="1">
    <location>
        <begin position="148"/>
        <end position="169"/>
    </location>
</feature>
<feature type="transmembrane region" description="Helical" evidence="1">
    <location>
        <begin position="175"/>
        <end position="195"/>
    </location>
</feature>